<dbReference type="InterPro" id="IPR029044">
    <property type="entry name" value="Nucleotide-diphossugar_trans"/>
</dbReference>
<dbReference type="UniPathway" id="UPA00126">
    <property type="reaction ID" value="UER00930"/>
</dbReference>
<evidence type="ECO:0000256" key="4">
    <source>
        <dbReference type="ARBA" id="ARBA00022679"/>
    </source>
</evidence>
<evidence type="ECO:0000259" key="7">
    <source>
        <dbReference type="Pfam" id="PF00483"/>
    </source>
</evidence>
<reference evidence="9" key="1">
    <citation type="submission" date="2015-08" db="EMBL/GenBank/DDBJ databases">
        <authorList>
            <person name="Babu N.S."/>
            <person name="Beckwith C.J."/>
            <person name="Beseler K.G."/>
            <person name="Brison A."/>
            <person name="Carone J.V."/>
            <person name="Caskin T.P."/>
            <person name="Diamond M."/>
            <person name="Durham M.E."/>
            <person name="Foxe J.M."/>
            <person name="Go M."/>
            <person name="Henderson B.A."/>
            <person name="Jones I.B."/>
            <person name="McGettigan J.A."/>
            <person name="Micheletti S.J."/>
            <person name="Nasrallah M.E."/>
            <person name="Ortiz D."/>
            <person name="Piller C.R."/>
            <person name="Privatt S.R."/>
            <person name="Schneider S.L."/>
            <person name="Sharp S."/>
            <person name="Smith T.C."/>
            <person name="Stanton J.D."/>
            <person name="Ullery H.E."/>
            <person name="Wilson R.J."/>
            <person name="Serrano M.G."/>
            <person name="Buck G."/>
            <person name="Lee V."/>
            <person name="Wang Y."/>
            <person name="Carvalho R."/>
            <person name="Voegtly L."/>
            <person name="Shi R."/>
            <person name="Duckworth R."/>
            <person name="Johnson A."/>
            <person name="Loviza R."/>
            <person name="Walstead R."/>
            <person name="Shah Z."/>
            <person name="Kiflezghi M."/>
            <person name="Wade K."/>
            <person name="Ball S.L."/>
            <person name="Bradley K.W."/>
            <person name="Asai D.J."/>
            <person name="Bowman C.A."/>
            <person name="Russell D.A."/>
            <person name="Pope W.H."/>
            <person name="Jacobs-Sera D."/>
            <person name="Hendrix R.W."/>
            <person name="Hatfull G.F."/>
        </authorList>
    </citation>
    <scope>NUCLEOTIDE SEQUENCE [LARGE SCALE GENOMIC DNA]</scope>
</reference>
<evidence type="ECO:0000256" key="3">
    <source>
        <dbReference type="ARBA" id="ARBA00012387"/>
    </source>
</evidence>
<dbReference type="Gene3D" id="2.160.10.10">
    <property type="entry name" value="Hexapeptide repeat proteins"/>
    <property type="match status" value="1"/>
</dbReference>
<gene>
    <name evidence="9" type="ORF">CHUDEA2_1770</name>
</gene>
<dbReference type="PANTHER" id="PTHR22572">
    <property type="entry name" value="SUGAR-1-PHOSPHATE GUANYL TRANSFERASE"/>
    <property type="match status" value="1"/>
</dbReference>
<dbReference type="EC" id="2.7.7.13" evidence="3"/>
<feature type="domain" description="Mannose-1-phosphate guanyltransferase C-terminal" evidence="8">
    <location>
        <begin position="314"/>
        <end position="423"/>
    </location>
</feature>
<dbReference type="GO" id="GO:0004475">
    <property type="term" value="F:mannose-1-phosphate guanylyltransferase (GTP) activity"/>
    <property type="evidence" value="ECO:0007669"/>
    <property type="project" value="UniProtKB-EC"/>
</dbReference>
<feature type="domain" description="Nucleotidyl transferase" evidence="7">
    <location>
        <begin position="31"/>
        <end position="264"/>
    </location>
</feature>
<dbReference type="EMBL" id="LN877948">
    <property type="protein sequence ID" value="CUV04532.1"/>
    <property type="molecule type" value="Genomic_DNA"/>
</dbReference>
<name>A0A0S4TDF9_CRYHO</name>
<evidence type="ECO:0000313" key="9">
    <source>
        <dbReference type="EMBL" id="CUV04532.1"/>
    </source>
</evidence>
<dbReference type="SUPFAM" id="SSF53448">
    <property type="entry name" value="Nucleotide-diphospho-sugar transferases"/>
    <property type="match status" value="1"/>
</dbReference>
<evidence type="ECO:0000256" key="2">
    <source>
        <dbReference type="ARBA" id="ARBA00007274"/>
    </source>
</evidence>
<dbReference type="InterPro" id="IPR050486">
    <property type="entry name" value="Mannose-1P_guanyltransferase"/>
</dbReference>
<dbReference type="VEuPathDB" id="CryptoDB:CHUDEA2_1770"/>
<dbReference type="VEuPathDB" id="CryptoDB:GY17_00002129"/>
<comment type="pathway">
    <text evidence="1">Nucleotide-sugar biosynthesis; GDP-alpha-D-mannose biosynthesis; GDP-alpha-D-mannose from alpha-D-mannose 1-phosphate (GTP route): step 1/1.</text>
</comment>
<sequence>MRFFIATEPHIFSPLNPIQFKISRYFLEVMKAIILSGGYGSRLRPLTLTKPKSIVELCNIPIIEFQIAQFASIGITEIIVALNYKANELIPTLKIIEDRYAVKVHLSIEEKPLGTAGPIKLAQDFLKEDEPFFVCNSDIICNFPLREMLDLYHKKNSDSECNGVILIKQVSDPSKFGVVLHDENTLIVEKFIEKPKDFVGDFINAGIYILSKRILDLIKPNQQVSIEKDIFPIMASSNTLYCNKFFTNNENIWADIGNPKDFLLGSKLFMEFLKSNSITGHLCNDKHGSKTELLSKLLNENKLELSFKTPELRIIGNVVIHPTSSIGEDCSIGPNVVIGKNCKIGDGVRLKDCVIFDNTNINSYSVISGSIIGCYCNIGKWTRVDGLSVFGDDVNIQDELFINSSTILPNKSVTTSINTPNTICL</sequence>
<dbReference type="InterPro" id="IPR056729">
    <property type="entry name" value="GMPPB_C"/>
</dbReference>
<dbReference type="FunFam" id="3.90.550.10:FF:000013">
    <property type="entry name" value="mannose-1-phosphate guanyltransferase beta"/>
    <property type="match status" value="1"/>
</dbReference>
<evidence type="ECO:0000259" key="8">
    <source>
        <dbReference type="Pfam" id="PF25087"/>
    </source>
</evidence>
<keyword evidence="5" id="KW-0547">Nucleotide-binding</keyword>
<dbReference type="GO" id="GO:0005525">
    <property type="term" value="F:GTP binding"/>
    <property type="evidence" value="ECO:0007669"/>
    <property type="project" value="UniProtKB-KW"/>
</dbReference>
<dbReference type="CDD" id="cd06425">
    <property type="entry name" value="M1P_guanylylT_B_like_N"/>
    <property type="match status" value="1"/>
</dbReference>
<dbReference type="Gene3D" id="3.90.550.10">
    <property type="entry name" value="Spore Coat Polysaccharide Biosynthesis Protein SpsA, Chain A"/>
    <property type="match status" value="1"/>
</dbReference>
<organism evidence="9">
    <name type="scientific">Cryptosporidium hominis</name>
    <dbReference type="NCBI Taxonomy" id="237895"/>
    <lineage>
        <taxon>Eukaryota</taxon>
        <taxon>Sar</taxon>
        <taxon>Alveolata</taxon>
        <taxon>Apicomplexa</taxon>
        <taxon>Conoidasida</taxon>
        <taxon>Coccidia</taxon>
        <taxon>Eucoccidiorida</taxon>
        <taxon>Eimeriorina</taxon>
        <taxon>Cryptosporidiidae</taxon>
        <taxon>Cryptosporidium</taxon>
    </lineage>
</organism>
<keyword evidence="4 9" id="KW-0808">Transferase</keyword>
<dbReference type="AlphaFoldDB" id="A0A0S4TDF9"/>
<dbReference type="Proteomes" id="UP000199752">
    <property type="component" value="Chromosome 2"/>
</dbReference>
<keyword evidence="6" id="KW-0342">GTP-binding</keyword>
<evidence type="ECO:0000256" key="6">
    <source>
        <dbReference type="ARBA" id="ARBA00023134"/>
    </source>
</evidence>
<proteinExistence type="inferred from homology"/>
<evidence type="ECO:0000256" key="5">
    <source>
        <dbReference type="ARBA" id="ARBA00022741"/>
    </source>
</evidence>
<dbReference type="GO" id="GO:0009298">
    <property type="term" value="P:GDP-mannose biosynthetic process"/>
    <property type="evidence" value="ECO:0007669"/>
    <property type="project" value="UniProtKB-UniPathway"/>
</dbReference>
<accession>A0A0S4TDF9</accession>
<dbReference type="Pfam" id="PF00483">
    <property type="entry name" value="NTP_transferase"/>
    <property type="match status" value="1"/>
</dbReference>
<evidence type="ECO:0000256" key="1">
    <source>
        <dbReference type="ARBA" id="ARBA00004823"/>
    </source>
</evidence>
<comment type="similarity">
    <text evidence="2">Belongs to the transferase hexapeptide repeat family.</text>
</comment>
<dbReference type="VEuPathDB" id="CryptoDB:Chro.20192"/>
<dbReference type="Pfam" id="PF25087">
    <property type="entry name" value="GMPPB_C"/>
    <property type="match status" value="1"/>
</dbReference>
<protein>
    <recommendedName>
        <fullName evidence="3">mannose-1-phosphate guanylyltransferase</fullName>
        <ecNumber evidence="3">2.7.7.13</ecNumber>
    </recommendedName>
</protein>
<keyword evidence="9" id="KW-0548">Nucleotidyltransferase</keyword>
<dbReference type="InterPro" id="IPR005835">
    <property type="entry name" value="NTP_transferase_dom"/>
</dbReference>
<dbReference type="InterPro" id="IPR045233">
    <property type="entry name" value="GMPPB_N"/>
</dbReference>
<dbReference type="VEuPathDB" id="CryptoDB:ChTU502y2012_418g0195"/>